<accession>A0A645AGP1</accession>
<name>A0A645AGP1_9ZZZZ</name>
<reference evidence="8" key="1">
    <citation type="submission" date="2019-08" db="EMBL/GenBank/DDBJ databases">
        <authorList>
            <person name="Kucharzyk K."/>
            <person name="Murdoch R.W."/>
            <person name="Higgins S."/>
            <person name="Loffler F."/>
        </authorList>
    </citation>
    <scope>NUCLEOTIDE SEQUENCE</scope>
</reference>
<comment type="catalytic activity">
    <reaction evidence="1">
        <text>Hydrolysis of terminal non-reducing N-acetyl-D-hexosamine residues in N-acetyl-beta-D-hexosaminides.</text>
        <dbReference type="EC" id="3.2.1.52"/>
    </reaction>
</comment>
<feature type="compositionally biased region" description="Low complexity" evidence="6">
    <location>
        <begin position="43"/>
        <end position="52"/>
    </location>
</feature>
<evidence type="ECO:0000256" key="4">
    <source>
        <dbReference type="ARBA" id="ARBA00022801"/>
    </source>
</evidence>
<dbReference type="PANTHER" id="PTHR30480">
    <property type="entry name" value="BETA-HEXOSAMINIDASE-RELATED"/>
    <property type="match status" value="1"/>
</dbReference>
<dbReference type="GO" id="GO:0004563">
    <property type="term" value="F:beta-N-acetylhexosaminidase activity"/>
    <property type="evidence" value="ECO:0007669"/>
    <property type="project" value="UniProtKB-EC"/>
</dbReference>
<feature type="region of interest" description="Disordered" evidence="6">
    <location>
        <begin position="30"/>
        <end position="60"/>
    </location>
</feature>
<evidence type="ECO:0000313" key="8">
    <source>
        <dbReference type="EMBL" id="MPM51461.1"/>
    </source>
</evidence>
<comment type="caution">
    <text evidence="8">The sequence shown here is derived from an EMBL/GenBank/DDBJ whole genome shotgun (WGS) entry which is preliminary data.</text>
</comment>
<dbReference type="InterPro" id="IPR017853">
    <property type="entry name" value="GH"/>
</dbReference>
<dbReference type="InterPro" id="IPR050226">
    <property type="entry name" value="NagZ_Beta-hexosaminidase"/>
</dbReference>
<protein>
    <recommendedName>
        <fullName evidence="3">beta-N-acetylhexosaminidase</fullName>
        <ecNumber evidence="3">3.2.1.52</ecNumber>
    </recommendedName>
</protein>
<dbReference type="InterPro" id="IPR036962">
    <property type="entry name" value="Glyco_hydro_3_N_sf"/>
</dbReference>
<dbReference type="Pfam" id="PF00933">
    <property type="entry name" value="Glyco_hydro_3"/>
    <property type="match status" value="1"/>
</dbReference>
<keyword evidence="5 8" id="KW-0326">Glycosidase</keyword>
<dbReference type="GO" id="GO:0005975">
    <property type="term" value="P:carbohydrate metabolic process"/>
    <property type="evidence" value="ECO:0007669"/>
    <property type="project" value="InterPro"/>
</dbReference>
<dbReference type="Gene3D" id="3.20.20.300">
    <property type="entry name" value="Glycoside hydrolase, family 3, N-terminal domain"/>
    <property type="match status" value="1"/>
</dbReference>
<keyword evidence="4 8" id="KW-0378">Hydrolase</keyword>
<gene>
    <name evidence="8" type="primary">nagZ_19</name>
    <name evidence="8" type="ORF">SDC9_98210</name>
</gene>
<sequence>MVLALLLGLGAGVLFGVIPAIRYDVWRAEPDEPTETPDAVQQTPTPEATATPEPTPTPEIAPATAEEWVERYMTTMSVQEKLGQLMMFGFSGTSEVQNPFREIWSNYAVGNAILYGPNIKSSNSDGGFGQAKSLTERIASSVNNNIPPLIGIDVEGGSVVRFRWNPQPVSARSLGRRRDVDFAKEQFQTIGAKLVSVGINLDLAPVLDVSENPMDTFLETRIISEDATIAAGIGSAIIEGLHAGGCLSSAKHFPGHGGTNEDSHAVTPVVDKSLEALQSYDLVPFVSAIESGVDAIMVSHVLYPALDSTDIATMSKPIMTDLLRVQMGFEGLILSDDFRMDGLTTRYEVGDAAVRFILAGGDIIICGAVSEKQQAIAEALGAAAADGRLTQERLDESVKRVLLKKLSLGTWDIEGAVAARTVPAS</sequence>
<evidence type="ECO:0000256" key="3">
    <source>
        <dbReference type="ARBA" id="ARBA00012663"/>
    </source>
</evidence>
<organism evidence="8">
    <name type="scientific">bioreactor metagenome</name>
    <dbReference type="NCBI Taxonomy" id="1076179"/>
    <lineage>
        <taxon>unclassified sequences</taxon>
        <taxon>metagenomes</taxon>
        <taxon>ecological metagenomes</taxon>
    </lineage>
</organism>
<dbReference type="EC" id="3.2.1.52" evidence="3"/>
<dbReference type="PANTHER" id="PTHR30480:SF13">
    <property type="entry name" value="BETA-HEXOSAMINIDASE"/>
    <property type="match status" value="1"/>
</dbReference>
<dbReference type="GO" id="GO:0009254">
    <property type="term" value="P:peptidoglycan turnover"/>
    <property type="evidence" value="ECO:0007669"/>
    <property type="project" value="TreeGrafter"/>
</dbReference>
<proteinExistence type="inferred from homology"/>
<feature type="domain" description="Glycoside hydrolase family 3 N-terminal" evidence="7">
    <location>
        <begin position="78"/>
        <end position="402"/>
    </location>
</feature>
<dbReference type="SUPFAM" id="SSF51445">
    <property type="entry name" value="(Trans)glycosidases"/>
    <property type="match status" value="1"/>
</dbReference>
<comment type="similarity">
    <text evidence="2">Belongs to the glycosyl hydrolase 3 family.</text>
</comment>
<evidence type="ECO:0000256" key="5">
    <source>
        <dbReference type="ARBA" id="ARBA00023295"/>
    </source>
</evidence>
<evidence type="ECO:0000256" key="1">
    <source>
        <dbReference type="ARBA" id="ARBA00001231"/>
    </source>
</evidence>
<dbReference type="EMBL" id="VSSQ01013426">
    <property type="protein sequence ID" value="MPM51461.1"/>
    <property type="molecule type" value="Genomic_DNA"/>
</dbReference>
<evidence type="ECO:0000256" key="6">
    <source>
        <dbReference type="SAM" id="MobiDB-lite"/>
    </source>
</evidence>
<evidence type="ECO:0000256" key="2">
    <source>
        <dbReference type="ARBA" id="ARBA00005336"/>
    </source>
</evidence>
<dbReference type="InterPro" id="IPR001764">
    <property type="entry name" value="Glyco_hydro_3_N"/>
</dbReference>
<evidence type="ECO:0000259" key="7">
    <source>
        <dbReference type="Pfam" id="PF00933"/>
    </source>
</evidence>
<dbReference type="AlphaFoldDB" id="A0A645AGP1"/>